<feature type="compositionally biased region" description="Pro residues" evidence="1">
    <location>
        <begin position="116"/>
        <end position="126"/>
    </location>
</feature>
<dbReference type="Proteomes" id="UP000012174">
    <property type="component" value="Unassembled WGS sequence"/>
</dbReference>
<evidence type="ECO:0000256" key="1">
    <source>
        <dbReference type="SAM" id="MobiDB-lite"/>
    </source>
</evidence>
<feature type="compositionally biased region" description="Polar residues" evidence="1">
    <location>
        <begin position="202"/>
        <end position="211"/>
    </location>
</feature>
<dbReference type="EMBL" id="KB706466">
    <property type="protein sequence ID" value="EMR67282.1"/>
    <property type="molecule type" value="Genomic_DNA"/>
</dbReference>
<sequence length="211" mass="21666">MGDELYIDNVEVEPDEDYESDGFQDPATLARSRQKGPKGTKRPAPKPSTPGRSRKRVKTVNTPSSNSKRPVAGGKCSIGEQYPTTDGQPTAGQPTTGQSTVDQPAVDQPTNGYPSNAPPAIAPSPTEPTQKTGETSSEQAAPDGDSATFANHTVEGATTENATNDGPATVIGQPIESAAPGNGSTESSSTTNSSGGLAVLDTQPTPSERQS</sequence>
<gene>
    <name evidence="2" type="ORF">UCREL1_5718</name>
</gene>
<feature type="compositionally biased region" description="Polar residues" evidence="1">
    <location>
        <begin position="127"/>
        <end position="139"/>
    </location>
</feature>
<dbReference type="STRING" id="1287681.M7SSQ6"/>
<organism evidence="2 3">
    <name type="scientific">Eutypa lata (strain UCR-EL1)</name>
    <name type="common">Grapevine dieback disease fungus</name>
    <name type="synonym">Eutypa armeniacae</name>
    <dbReference type="NCBI Taxonomy" id="1287681"/>
    <lineage>
        <taxon>Eukaryota</taxon>
        <taxon>Fungi</taxon>
        <taxon>Dikarya</taxon>
        <taxon>Ascomycota</taxon>
        <taxon>Pezizomycotina</taxon>
        <taxon>Sordariomycetes</taxon>
        <taxon>Xylariomycetidae</taxon>
        <taxon>Xylariales</taxon>
        <taxon>Diatrypaceae</taxon>
        <taxon>Eutypa</taxon>
    </lineage>
</organism>
<proteinExistence type="predicted"/>
<feature type="compositionally biased region" description="Polar residues" evidence="1">
    <location>
        <begin position="148"/>
        <end position="166"/>
    </location>
</feature>
<name>M7SSQ6_EUTLA</name>
<dbReference type="AlphaFoldDB" id="M7SSQ6"/>
<feature type="region of interest" description="Disordered" evidence="1">
    <location>
        <begin position="1"/>
        <end position="211"/>
    </location>
</feature>
<dbReference type="HOGENOM" id="CLU_1304854_0_0_1"/>
<protein>
    <submittedName>
        <fullName evidence="2">Uncharacterized protein</fullName>
    </submittedName>
</protein>
<feature type="compositionally biased region" description="Basic residues" evidence="1">
    <location>
        <begin position="32"/>
        <end position="44"/>
    </location>
</feature>
<feature type="compositionally biased region" description="Low complexity" evidence="1">
    <location>
        <begin position="181"/>
        <end position="196"/>
    </location>
</feature>
<reference evidence="3" key="1">
    <citation type="journal article" date="2013" name="Genome Announc.">
        <title>Draft genome sequence of the grapevine dieback fungus Eutypa lata UCR-EL1.</title>
        <authorList>
            <person name="Blanco-Ulate B."/>
            <person name="Rolshausen P.E."/>
            <person name="Cantu D."/>
        </authorList>
    </citation>
    <scope>NUCLEOTIDE SEQUENCE [LARGE SCALE GENOMIC DNA]</scope>
    <source>
        <strain evidence="3">UCR-EL1</strain>
    </source>
</reference>
<dbReference type="KEGG" id="ela:UCREL1_5718"/>
<feature type="compositionally biased region" description="Polar residues" evidence="1">
    <location>
        <begin position="82"/>
        <end position="113"/>
    </location>
</feature>
<evidence type="ECO:0000313" key="2">
    <source>
        <dbReference type="EMBL" id="EMR67282.1"/>
    </source>
</evidence>
<evidence type="ECO:0000313" key="3">
    <source>
        <dbReference type="Proteomes" id="UP000012174"/>
    </source>
</evidence>
<accession>M7SSQ6</accession>
<feature type="compositionally biased region" description="Polar residues" evidence="1">
    <location>
        <begin position="59"/>
        <end position="68"/>
    </location>
</feature>
<feature type="compositionally biased region" description="Acidic residues" evidence="1">
    <location>
        <begin position="1"/>
        <end position="22"/>
    </location>
</feature>
<keyword evidence="3" id="KW-1185">Reference proteome</keyword>